<reference evidence="2" key="1">
    <citation type="journal article" date="2014" name="Front. Microbiol.">
        <title>High frequency of phylogenetically diverse reductive dehalogenase-homologous genes in deep subseafloor sedimentary metagenomes.</title>
        <authorList>
            <person name="Kawai M."/>
            <person name="Futagami T."/>
            <person name="Toyoda A."/>
            <person name="Takaki Y."/>
            <person name="Nishi S."/>
            <person name="Hori S."/>
            <person name="Arai W."/>
            <person name="Tsubouchi T."/>
            <person name="Morono Y."/>
            <person name="Uchiyama I."/>
            <person name="Ito T."/>
            <person name="Fujiyama A."/>
            <person name="Inagaki F."/>
            <person name="Takami H."/>
        </authorList>
    </citation>
    <scope>NUCLEOTIDE SEQUENCE</scope>
    <source>
        <strain evidence="2">Expedition CK06-06</strain>
    </source>
</reference>
<comment type="caution">
    <text evidence="2">The sequence shown here is derived from an EMBL/GenBank/DDBJ whole genome shotgun (WGS) entry which is preliminary data.</text>
</comment>
<dbReference type="InterPro" id="IPR014710">
    <property type="entry name" value="RmlC-like_jellyroll"/>
</dbReference>
<dbReference type="InterPro" id="IPR011051">
    <property type="entry name" value="RmlC_Cupin_sf"/>
</dbReference>
<evidence type="ECO:0000256" key="1">
    <source>
        <dbReference type="SAM" id="MobiDB-lite"/>
    </source>
</evidence>
<dbReference type="SUPFAM" id="SSF51182">
    <property type="entry name" value="RmlC-like cupins"/>
    <property type="match status" value="1"/>
</dbReference>
<protein>
    <recommendedName>
        <fullName evidence="3">Cupin 2 conserved barrel domain-containing protein</fullName>
    </recommendedName>
</protein>
<name>X1GYT8_9ZZZZ</name>
<sequence length="163" mass="18465">MAETKYGKYIIREPLEKGLTPMLHICGEEGCDGAKFPNFPVEVQLLCITEPLAFPHQPHTHDADELFFIFGGNPKNFFEFGAEIEISLGEEGEKHIINSTSIVYIPKGLVHGPIVIKKVDKPVQWMHILFTPKYDMSAGDASLHPKHPRERYSPEEIKKLKGR</sequence>
<dbReference type="EMBL" id="BARU01031579">
    <property type="protein sequence ID" value="GAH62337.1"/>
    <property type="molecule type" value="Genomic_DNA"/>
</dbReference>
<organism evidence="2">
    <name type="scientific">marine sediment metagenome</name>
    <dbReference type="NCBI Taxonomy" id="412755"/>
    <lineage>
        <taxon>unclassified sequences</taxon>
        <taxon>metagenomes</taxon>
        <taxon>ecological metagenomes</taxon>
    </lineage>
</organism>
<dbReference type="AlphaFoldDB" id="X1GYT8"/>
<evidence type="ECO:0008006" key="3">
    <source>
        <dbReference type="Google" id="ProtNLM"/>
    </source>
</evidence>
<dbReference type="Gene3D" id="2.60.120.10">
    <property type="entry name" value="Jelly Rolls"/>
    <property type="match status" value="1"/>
</dbReference>
<feature type="compositionally biased region" description="Basic and acidic residues" evidence="1">
    <location>
        <begin position="150"/>
        <end position="163"/>
    </location>
</feature>
<accession>X1GYT8</accession>
<proteinExistence type="predicted"/>
<evidence type="ECO:0000313" key="2">
    <source>
        <dbReference type="EMBL" id="GAH62337.1"/>
    </source>
</evidence>
<gene>
    <name evidence="2" type="ORF">S03H2_49931</name>
</gene>
<feature type="region of interest" description="Disordered" evidence="1">
    <location>
        <begin position="140"/>
        <end position="163"/>
    </location>
</feature>